<sequence>MRRYLIDAGLLTRTADGRTYARAGDGAPPCAP</sequence>
<comment type="caution">
    <text evidence="2">The sequence shown here is derived from an EMBL/GenBank/DDBJ whole genome shotgun (WGS) entry which is preliminary data.</text>
</comment>
<dbReference type="AlphaFoldDB" id="A0A2T7VUY3"/>
<dbReference type="InterPro" id="IPR018656">
    <property type="entry name" value="DUF2087"/>
</dbReference>
<evidence type="ECO:0000313" key="4">
    <source>
        <dbReference type="Proteomes" id="UP000244649"/>
    </source>
</evidence>
<dbReference type="Pfam" id="PF09860">
    <property type="entry name" value="DUF2087"/>
    <property type="match status" value="1"/>
</dbReference>
<feature type="domain" description="DUF2087" evidence="1">
    <location>
        <begin position="1"/>
        <end position="22"/>
    </location>
</feature>
<evidence type="ECO:0000259" key="1">
    <source>
        <dbReference type="Pfam" id="PF09860"/>
    </source>
</evidence>
<dbReference type="EMBL" id="QDFT01000040">
    <property type="protein sequence ID" value="PVE65335.1"/>
    <property type="molecule type" value="Genomic_DNA"/>
</dbReference>
<name>A0A2T7VUY3_MICTE</name>
<proteinExistence type="predicted"/>
<organism evidence="2 4">
    <name type="scientific">Microbacterium testaceum</name>
    <name type="common">Aureobacterium testaceum</name>
    <name type="synonym">Brevibacterium testaceum</name>
    <dbReference type="NCBI Taxonomy" id="2033"/>
    <lineage>
        <taxon>Bacteria</taxon>
        <taxon>Bacillati</taxon>
        <taxon>Actinomycetota</taxon>
        <taxon>Actinomycetes</taxon>
        <taxon>Micrococcales</taxon>
        <taxon>Microbacteriaceae</taxon>
        <taxon>Microbacterium</taxon>
    </lineage>
</organism>
<evidence type="ECO:0000313" key="3">
    <source>
        <dbReference type="EMBL" id="PVE65335.1"/>
    </source>
</evidence>
<dbReference type="Proteomes" id="UP000244649">
    <property type="component" value="Unassembled WGS sequence"/>
</dbReference>
<evidence type="ECO:0000313" key="2">
    <source>
        <dbReference type="EMBL" id="PVE60369.1"/>
    </source>
</evidence>
<reference evidence="2 4" key="1">
    <citation type="submission" date="2018-04" db="EMBL/GenBank/DDBJ databases">
        <authorList>
            <person name="Go L.Y."/>
            <person name="Mitchell J.A."/>
        </authorList>
    </citation>
    <scope>NUCLEOTIDE SEQUENCE [LARGE SCALE GENOMIC DNA]</scope>
    <source>
        <strain evidence="2 4">TPD7010</strain>
    </source>
</reference>
<gene>
    <name evidence="3" type="ORF">DC432_13090</name>
    <name evidence="2" type="ORF">DC432_15355</name>
</gene>
<dbReference type="EMBL" id="QDFT01000071">
    <property type="protein sequence ID" value="PVE60369.1"/>
    <property type="molecule type" value="Genomic_DNA"/>
</dbReference>
<accession>A0A2T7VUY3</accession>
<protein>
    <recommendedName>
        <fullName evidence="1">DUF2087 domain-containing protein</fullName>
    </recommendedName>
</protein>